<feature type="compositionally biased region" description="Basic and acidic residues" evidence="1">
    <location>
        <begin position="1"/>
        <end position="10"/>
    </location>
</feature>
<feature type="region of interest" description="Disordered" evidence="1">
    <location>
        <begin position="1"/>
        <end position="120"/>
    </location>
</feature>
<proteinExistence type="predicted"/>
<comment type="caution">
    <text evidence="2">The sequence shown here is derived from an EMBL/GenBank/DDBJ whole genome shotgun (WGS) entry which is preliminary data.</text>
</comment>
<organism evidence="2 3">
    <name type="scientific">Heyndrickxia shackletonii</name>
    <dbReference type="NCBI Taxonomy" id="157838"/>
    <lineage>
        <taxon>Bacteria</taxon>
        <taxon>Bacillati</taxon>
        <taxon>Bacillota</taxon>
        <taxon>Bacilli</taxon>
        <taxon>Bacillales</taxon>
        <taxon>Bacillaceae</taxon>
        <taxon>Heyndrickxia</taxon>
    </lineage>
</organism>
<gene>
    <name evidence="2" type="ORF">AN964_01800</name>
</gene>
<dbReference type="PATRIC" id="fig|157838.3.peg.400"/>
<accession>A0A0Q3TFK6</accession>
<feature type="compositionally biased region" description="Basic residues" evidence="1">
    <location>
        <begin position="167"/>
        <end position="180"/>
    </location>
</feature>
<keyword evidence="3" id="KW-1185">Reference proteome</keyword>
<name>A0A0Q3TFK6_9BACI</name>
<dbReference type="Proteomes" id="UP000051888">
    <property type="component" value="Unassembled WGS sequence"/>
</dbReference>
<dbReference type="EMBL" id="LJJC01000004">
    <property type="protein sequence ID" value="KQL52401.1"/>
    <property type="molecule type" value="Genomic_DNA"/>
</dbReference>
<feature type="region of interest" description="Disordered" evidence="1">
    <location>
        <begin position="140"/>
        <end position="180"/>
    </location>
</feature>
<reference evidence="2 3" key="1">
    <citation type="submission" date="2015-09" db="EMBL/GenBank/DDBJ databases">
        <title>Genome sequencing project for genomic taxonomy and phylogenomics of Bacillus-like bacteria.</title>
        <authorList>
            <person name="Liu B."/>
            <person name="Wang J."/>
            <person name="Zhu Y."/>
            <person name="Liu G."/>
            <person name="Chen Q."/>
            <person name="Chen Z."/>
            <person name="Lan J."/>
            <person name="Che J."/>
            <person name="Ge C."/>
            <person name="Shi H."/>
            <person name="Pan Z."/>
            <person name="Liu X."/>
        </authorList>
    </citation>
    <scope>NUCLEOTIDE SEQUENCE [LARGE SCALE GENOMIC DNA]</scope>
    <source>
        <strain evidence="2 3">LMG 18435</strain>
    </source>
</reference>
<evidence type="ECO:0000256" key="1">
    <source>
        <dbReference type="SAM" id="MobiDB-lite"/>
    </source>
</evidence>
<evidence type="ECO:0000313" key="2">
    <source>
        <dbReference type="EMBL" id="KQL52401.1"/>
    </source>
</evidence>
<protein>
    <submittedName>
        <fullName evidence="2">Uncharacterized protein</fullName>
    </submittedName>
</protein>
<feature type="compositionally biased region" description="Basic and acidic residues" evidence="1">
    <location>
        <begin position="24"/>
        <end position="43"/>
    </location>
</feature>
<dbReference type="STRING" id="157838.AN964_01800"/>
<dbReference type="RefSeq" id="WP_055738082.1">
    <property type="nucleotide sequence ID" value="NZ_JAAIWL010000007.1"/>
</dbReference>
<sequence length="180" mass="20914">MPEKWEPGRKREQKRKDRARKGKAREETGTKEEVLCPERESSRRNGNNRGSIVPRKGKLEKKREQKRKDCARKGKAREETVTIEEVLCPERESSRRNGNKRGSIVPEKWEPGRKREQKRKYCARKVEAGEETGTKEEVLCSKNGSLGGNGNKRGSIVPEKWEPGRKREQKRKYCARKVEA</sequence>
<evidence type="ECO:0000313" key="3">
    <source>
        <dbReference type="Proteomes" id="UP000051888"/>
    </source>
</evidence>
<dbReference type="AlphaFoldDB" id="A0A0Q3TFK6"/>
<feature type="compositionally biased region" description="Basic and acidic residues" evidence="1">
    <location>
        <begin position="61"/>
        <end position="80"/>
    </location>
</feature>
<feature type="compositionally biased region" description="Basic residues" evidence="1">
    <location>
        <begin position="11"/>
        <end position="23"/>
    </location>
</feature>